<proteinExistence type="predicted"/>
<feature type="signal peptide" evidence="1">
    <location>
        <begin position="1"/>
        <end position="17"/>
    </location>
</feature>
<dbReference type="AlphaFoldDB" id="A0A0P1I9D5"/>
<feature type="chain" id="PRO_5006065006" description="Outer membrane protein beta-barrel domain-containing protein" evidence="1">
    <location>
        <begin position="18"/>
        <end position="217"/>
    </location>
</feature>
<protein>
    <recommendedName>
        <fullName evidence="4">Outer membrane protein beta-barrel domain-containing protein</fullName>
    </recommendedName>
</protein>
<dbReference type="GeneID" id="83881228"/>
<dbReference type="RefSeq" id="WP_058311390.1">
    <property type="nucleotide sequence ID" value="NZ_CYTW01000002.1"/>
</dbReference>
<dbReference type="STRING" id="1715693.PH7735_02200"/>
<dbReference type="Proteomes" id="UP000051870">
    <property type="component" value="Unassembled WGS sequence"/>
</dbReference>
<keyword evidence="1" id="KW-0732">Signal</keyword>
<dbReference type="EMBL" id="CYTW01000002">
    <property type="protein sequence ID" value="CUJ99415.1"/>
    <property type="molecule type" value="Genomic_DNA"/>
</dbReference>
<name>A0A0P1I9D5_9RHOB</name>
<sequence>MIRLLIVLLLISQTCHAGPWPRGAGKSFVALSYEAPYLTGETRPYSSLYFEYGLSDLWTVGLDAGADLHGSGSALAYLHRPIFSGESQWKVSAEMAIGTAQIPTGRTFVVRPGLSIGRGYSVFNQTGWATLDLFLTYAPDNAFWLGKAEGTVGLNLTRDSKLLLQVTSERTSLGERYHSVGFGGAYQIKPGLHVISGLVQKSQSPVPNVNIGLWYSF</sequence>
<evidence type="ECO:0000313" key="3">
    <source>
        <dbReference type="Proteomes" id="UP000051870"/>
    </source>
</evidence>
<evidence type="ECO:0008006" key="4">
    <source>
        <dbReference type="Google" id="ProtNLM"/>
    </source>
</evidence>
<gene>
    <name evidence="2" type="ORF">PH7735_02200</name>
</gene>
<keyword evidence="3" id="KW-1185">Reference proteome</keyword>
<accession>A0A0P1I9D5</accession>
<evidence type="ECO:0000256" key="1">
    <source>
        <dbReference type="SAM" id="SignalP"/>
    </source>
</evidence>
<organism evidence="2 3">
    <name type="scientific">Shimia thalassica</name>
    <dbReference type="NCBI Taxonomy" id="1715693"/>
    <lineage>
        <taxon>Bacteria</taxon>
        <taxon>Pseudomonadati</taxon>
        <taxon>Pseudomonadota</taxon>
        <taxon>Alphaproteobacteria</taxon>
        <taxon>Rhodobacterales</taxon>
        <taxon>Roseobacteraceae</taxon>
    </lineage>
</organism>
<evidence type="ECO:0000313" key="2">
    <source>
        <dbReference type="EMBL" id="CUJ99415.1"/>
    </source>
</evidence>
<reference evidence="3" key="1">
    <citation type="submission" date="2015-09" db="EMBL/GenBank/DDBJ databases">
        <authorList>
            <person name="Rodrigo-Torres Lidia"/>
            <person name="Arahal R.David."/>
        </authorList>
    </citation>
    <scope>NUCLEOTIDE SEQUENCE [LARGE SCALE GENOMIC DNA]</scope>
    <source>
        <strain evidence="3">CECT 7735</strain>
    </source>
</reference>